<gene>
    <name evidence="1" type="ORF">PMI13_03051</name>
</gene>
<sequence length="37" mass="4510">MFKVYFDHILSIGKSEIPTRNIYRDFFFNGFVTKNTY</sequence>
<evidence type="ECO:0000313" key="2">
    <source>
        <dbReference type="Proteomes" id="UP000007509"/>
    </source>
</evidence>
<keyword evidence="2" id="KW-1185">Reference proteome</keyword>
<dbReference type="Proteomes" id="UP000007509">
    <property type="component" value="Unassembled WGS sequence"/>
</dbReference>
<organism evidence="1 2">
    <name type="scientific">Chryseobacterium populi</name>
    <dbReference type="NCBI Taxonomy" id="1144316"/>
    <lineage>
        <taxon>Bacteria</taxon>
        <taxon>Pseudomonadati</taxon>
        <taxon>Bacteroidota</taxon>
        <taxon>Flavobacteriia</taxon>
        <taxon>Flavobacteriales</taxon>
        <taxon>Weeksellaceae</taxon>
        <taxon>Chryseobacterium group</taxon>
        <taxon>Chryseobacterium</taxon>
    </lineage>
</organism>
<accession>J3CEZ2</accession>
<dbReference type="EMBL" id="AKJY01000063">
    <property type="protein sequence ID" value="EJL70036.1"/>
    <property type="molecule type" value="Genomic_DNA"/>
</dbReference>
<reference evidence="1 2" key="1">
    <citation type="journal article" date="2012" name="J. Bacteriol.">
        <title>Twenty-one genome sequences from Pseudomonas species and 19 genome sequences from diverse bacteria isolated from the rhizosphere and endosphere of Populus deltoides.</title>
        <authorList>
            <person name="Brown S.D."/>
            <person name="Utturkar S.M."/>
            <person name="Klingeman D.M."/>
            <person name="Johnson C.M."/>
            <person name="Martin S.L."/>
            <person name="Land M.L."/>
            <person name="Lu T.Y."/>
            <person name="Schadt C.W."/>
            <person name="Doktycz M.J."/>
            <person name="Pelletier D.A."/>
        </authorList>
    </citation>
    <scope>NUCLEOTIDE SEQUENCE [LARGE SCALE GENOMIC DNA]</scope>
    <source>
        <strain evidence="1 2">CF314</strain>
    </source>
</reference>
<comment type="caution">
    <text evidence="1">The sequence shown here is derived from an EMBL/GenBank/DDBJ whole genome shotgun (WGS) entry which is preliminary data.</text>
</comment>
<name>J3CEZ2_9FLAO</name>
<protein>
    <submittedName>
        <fullName evidence="1">Uncharacterized protein</fullName>
    </submittedName>
</protein>
<dbReference type="PATRIC" id="fig|1144316.3.peg.3070"/>
<proteinExistence type="predicted"/>
<evidence type="ECO:0000313" key="1">
    <source>
        <dbReference type="EMBL" id="EJL70036.1"/>
    </source>
</evidence>
<dbReference type="AlphaFoldDB" id="J3CEZ2"/>